<feature type="domain" description="DUF11" evidence="2">
    <location>
        <begin position="407"/>
        <end position="521"/>
    </location>
</feature>
<reference evidence="3 4" key="1">
    <citation type="submission" date="2016-08" db="EMBL/GenBank/DDBJ databases">
        <title>Hymenobacter coccineus sp. nov., Hymenobacter lapidarius sp. nov. and Hymenobacter glacialis sp. nov., isolated from Antarctic soil.</title>
        <authorList>
            <person name="Sedlacek I."/>
            <person name="Kralova S."/>
            <person name="Kyrova K."/>
            <person name="Maslanova I."/>
            <person name="Stankova E."/>
            <person name="Vrbovska V."/>
            <person name="Nemec M."/>
            <person name="Bartak M."/>
            <person name="Svec P."/>
            <person name="Busse H.-J."/>
            <person name="Pantucek R."/>
        </authorList>
    </citation>
    <scope>NUCLEOTIDE SEQUENCE [LARGE SCALE GENOMIC DNA]</scope>
    <source>
        <strain evidence="3 4">CCM 8649</strain>
    </source>
</reference>
<dbReference type="Proteomes" id="UP000177506">
    <property type="component" value="Unassembled WGS sequence"/>
</dbReference>
<dbReference type="Pfam" id="PF01345">
    <property type="entry name" value="DUF11"/>
    <property type="match status" value="1"/>
</dbReference>
<evidence type="ECO:0000259" key="2">
    <source>
        <dbReference type="Pfam" id="PF01345"/>
    </source>
</evidence>
<organism evidence="3 4">
    <name type="scientific">Hymenobacter coccineus</name>
    <dbReference type="NCBI Taxonomy" id="1908235"/>
    <lineage>
        <taxon>Bacteria</taxon>
        <taxon>Pseudomonadati</taxon>
        <taxon>Bacteroidota</taxon>
        <taxon>Cytophagia</taxon>
        <taxon>Cytophagales</taxon>
        <taxon>Hymenobacteraceae</taxon>
        <taxon>Hymenobacter</taxon>
    </lineage>
</organism>
<dbReference type="AlphaFoldDB" id="A0A1G1SVQ2"/>
<dbReference type="InterPro" id="IPR047589">
    <property type="entry name" value="DUF11_rpt"/>
</dbReference>
<evidence type="ECO:0000313" key="3">
    <source>
        <dbReference type="EMBL" id="OGX82696.1"/>
    </source>
</evidence>
<dbReference type="Gene3D" id="2.60.120.200">
    <property type="match status" value="1"/>
</dbReference>
<keyword evidence="1" id="KW-0732">Signal</keyword>
<gene>
    <name evidence="3" type="ORF">BEN49_13470</name>
</gene>
<evidence type="ECO:0000313" key="4">
    <source>
        <dbReference type="Proteomes" id="UP000177506"/>
    </source>
</evidence>
<dbReference type="GO" id="GO:0004553">
    <property type="term" value="F:hydrolase activity, hydrolyzing O-glycosyl compounds"/>
    <property type="evidence" value="ECO:0007669"/>
    <property type="project" value="UniProtKB-ARBA"/>
</dbReference>
<keyword evidence="4" id="KW-1185">Reference proteome</keyword>
<dbReference type="NCBIfam" id="TIGR01451">
    <property type="entry name" value="B_ant_repeat"/>
    <property type="match status" value="1"/>
</dbReference>
<dbReference type="InterPro" id="IPR001434">
    <property type="entry name" value="OmcB-like_DUF11"/>
</dbReference>
<feature type="chain" id="PRO_5009578407" description="DUF11 domain-containing protein" evidence="1">
    <location>
        <begin position="21"/>
        <end position="705"/>
    </location>
</feature>
<accession>A0A1G1SVQ2</accession>
<dbReference type="SUPFAM" id="SSF49899">
    <property type="entry name" value="Concanavalin A-like lectins/glucanases"/>
    <property type="match status" value="1"/>
</dbReference>
<name>A0A1G1SVQ2_9BACT</name>
<dbReference type="GO" id="GO:0005975">
    <property type="term" value="P:carbohydrate metabolic process"/>
    <property type="evidence" value="ECO:0007669"/>
    <property type="project" value="UniProtKB-ARBA"/>
</dbReference>
<evidence type="ECO:0000256" key="1">
    <source>
        <dbReference type="SAM" id="SignalP"/>
    </source>
</evidence>
<comment type="caution">
    <text evidence="3">The sequence shown here is derived from an EMBL/GenBank/DDBJ whole genome shotgun (WGS) entry which is preliminary data.</text>
</comment>
<proteinExistence type="predicted"/>
<sequence length="705" mass="70714">MRLALALALALPGFRARAQAITFPRFASFTGTDASGFKLGGTARLTAGGTAPADPANDGVLRLTEAIGSQAGYAIDNSVFATPNGFSISFEFFAYGSTTIEPADGFSMFLVDGAGTDPSASPTQFSVGGAGGSLGYAPLSTSPGVSKGYLGIGIDEFGNFSNPTEGRLGGPGFTKNAVALRGPYDPANTANGYKYLSGTTSLGFNLAVGGSARITSPADAGYRKAYVNVIPVGSGSNITYRITVRIQNGQNLVTAVNNFTVVNPPATLRVGFAASTGGSNSVHEIRNLQIVQAPIANDDQATTKYNAPVTISVLANDQVASGAPAIDPATVDLDPTTVAIDNTYTVAGKGTFTVSNTGVVMFTPSGSFSGTVAIPYTVNNVNDNISNPATILVTVTGADVASAVNGPATATPGSTISYAVTTTDNGQEDATNVIPTLQLASGLVLVSASLPAGATYDATSRLVTFVQTTLTAGNSVTNAVQVTVPAAAPAGTAYASTAAYAYPSNEAVPDGVAGNNTASITTTVGGQANVAAVCATPGKDGPATLDASSAQPNTYYAGATATAGSKTLAVNTAVGPTGNTATPIAAGDLLLIMQVQGAAIDQTNTATYGTTSSVAAGLYEYAVAASAVDASGNLALVGPLSRTYTNADPDATTPSSASKWCGCRSTPPSPSRARCVACPGITRPAGCWCWTWPGKQRSVAAVRWT</sequence>
<protein>
    <recommendedName>
        <fullName evidence="2">DUF11 domain-containing protein</fullName>
    </recommendedName>
</protein>
<dbReference type="InterPro" id="IPR013320">
    <property type="entry name" value="ConA-like_dom_sf"/>
</dbReference>
<dbReference type="Pfam" id="PF17963">
    <property type="entry name" value="Big_9"/>
    <property type="match status" value="1"/>
</dbReference>
<feature type="signal peptide" evidence="1">
    <location>
        <begin position="1"/>
        <end position="20"/>
    </location>
</feature>
<dbReference type="EMBL" id="MDZA01000427">
    <property type="protein sequence ID" value="OGX82696.1"/>
    <property type="molecule type" value="Genomic_DNA"/>
</dbReference>